<accession>D7DN97</accession>
<evidence type="ECO:0000313" key="2">
    <source>
        <dbReference type="Proteomes" id="UP000000383"/>
    </source>
</evidence>
<dbReference type="KEGG" id="meh:M301_2538"/>
<keyword evidence="2" id="KW-1185">Reference proteome</keyword>
<dbReference type="Proteomes" id="UP000000383">
    <property type="component" value="Chromosome"/>
</dbReference>
<protein>
    <submittedName>
        <fullName evidence="1">Uncharacterized protein</fullName>
    </submittedName>
</protein>
<proteinExistence type="predicted"/>
<sequence length="47" mass="5314">MVCLFTLRDTIELIFPKELARSVILSKAKNPTLTTLLGFFALLRMTS</sequence>
<reference evidence="1 2" key="2">
    <citation type="journal article" date="2011" name="J. Bacteriol.">
        <title>Genomes of three methylotrophs from a single niche uncover genetic and metabolic divergence of Methylophilaceae.</title>
        <authorList>
            <person name="Lapidus A."/>
            <person name="Clum A."/>
            <person name="Labutti K."/>
            <person name="Kaluzhnaya M.G."/>
            <person name="Lim S."/>
            <person name="Beck D.A."/>
            <person name="Glavina Del Rio T."/>
            <person name="Nolan M."/>
            <person name="Mavromatis K."/>
            <person name="Huntemann M."/>
            <person name="Lucas S."/>
            <person name="Lidstrom M.E."/>
            <person name="Ivanova N."/>
            <person name="Chistoserdova L."/>
        </authorList>
    </citation>
    <scope>NUCLEOTIDE SEQUENCE [LARGE SCALE GENOMIC DNA]</scope>
    <source>
        <strain evidence="1 2">301</strain>
    </source>
</reference>
<gene>
    <name evidence="1" type="ordered locus">M301_2538</name>
</gene>
<reference evidence="2" key="1">
    <citation type="submission" date="2010-05" db="EMBL/GenBank/DDBJ databases">
        <title>Complete sequence of Methylotenera sp. 301.</title>
        <authorList>
            <person name="Lucas S."/>
            <person name="Copeland A."/>
            <person name="Lapidus A."/>
            <person name="Cheng J.-F."/>
            <person name="Bruce D."/>
            <person name="Goodwin L."/>
            <person name="Pitluck S."/>
            <person name="Clum A."/>
            <person name="Land M."/>
            <person name="Hauser L."/>
            <person name="Kyrpides N."/>
            <person name="Ivanova N."/>
            <person name="Chistoservova L."/>
            <person name="Kalyuzhnaya M."/>
            <person name="Woyke T."/>
        </authorList>
    </citation>
    <scope>NUCLEOTIDE SEQUENCE [LARGE SCALE GENOMIC DNA]</scope>
    <source>
        <strain evidence="2">301</strain>
    </source>
</reference>
<dbReference type="STRING" id="666681.M301_2538"/>
<dbReference type="HOGENOM" id="CLU_3170177_0_0_4"/>
<name>D7DN97_METV0</name>
<organism evidence="1 2">
    <name type="scientific">Methylotenera versatilis (strain 301)</name>
    <dbReference type="NCBI Taxonomy" id="666681"/>
    <lineage>
        <taxon>Bacteria</taxon>
        <taxon>Pseudomonadati</taxon>
        <taxon>Pseudomonadota</taxon>
        <taxon>Betaproteobacteria</taxon>
        <taxon>Nitrosomonadales</taxon>
        <taxon>Methylophilaceae</taxon>
        <taxon>Methylotenera</taxon>
    </lineage>
</organism>
<dbReference type="EMBL" id="CP002056">
    <property type="protein sequence ID" value="ADI30898.1"/>
    <property type="molecule type" value="Genomic_DNA"/>
</dbReference>
<evidence type="ECO:0000313" key="1">
    <source>
        <dbReference type="EMBL" id="ADI30898.1"/>
    </source>
</evidence>
<dbReference type="AlphaFoldDB" id="D7DN97"/>